<gene>
    <name evidence="2" type="ORF">PZE19_18020</name>
</gene>
<dbReference type="Pfam" id="PF08241">
    <property type="entry name" value="Methyltransf_11"/>
    <property type="match status" value="1"/>
</dbReference>
<dbReference type="InterPro" id="IPR013216">
    <property type="entry name" value="Methyltransf_11"/>
</dbReference>
<dbReference type="SUPFAM" id="SSF53335">
    <property type="entry name" value="S-adenosyl-L-methionine-dependent methyltransferases"/>
    <property type="match status" value="1"/>
</dbReference>
<comment type="caution">
    <text evidence="2">The sequence shown here is derived from an EMBL/GenBank/DDBJ whole genome shotgun (WGS) entry which is preliminary data.</text>
</comment>
<keyword evidence="2" id="KW-0808">Transferase</keyword>
<dbReference type="CDD" id="cd02440">
    <property type="entry name" value="AdoMet_MTases"/>
    <property type="match status" value="1"/>
</dbReference>
<dbReference type="GO" id="GO:0008168">
    <property type="term" value="F:methyltransferase activity"/>
    <property type="evidence" value="ECO:0007669"/>
    <property type="project" value="UniProtKB-KW"/>
</dbReference>
<protein>
    <submittedName>
        <fullName evidence="2">Class I SAM-dependent methyltransferase</fullName>
        <ecNumber evidence="2">2.1.-.-</ecNumber>
    </submittedName>
</protein>
<evidence type="ECO:0000313" key="3">
    <source>
        <dbReference type="Proteomes" id="UP001216907"/>
    </source>
</evidence>
<reference evidence="2 3" key="1">
    <citation type="submission" date="2023-03" db="EMBL/GenBank/DDBJ databases">
        <title>Paludisphaera mucosa sp. nov. a novel planctomycete from northern fen.</title>
        <authorList>
            <person name="Ivanova A."/>
        </authorList>
    </citation>
    <scope>NUCLEOTIDE SEQUENCE [LARGE SCALE GENOMIC DNA]</scope>
    <source>
        <strain evidence="2 3">Pla2</strain>
    </source>
</reference>
<dbReference type="EMBL" id="JARRAG010000002">
    <property type="protein sequence ID" value="MDG3005689.1"/>
    <property type="molecule type" value="Genomic_DNA"/>
</dbReference>
<proteinExistence type="predicted"/>
<dbReference type="Gene3D" id="3.40.50.150">
    <property type="entry name" value="Vaccinia Virus protein VP39"/>
    <property type="match status" value="1"/>
</dbReference>
<dbReference type="EC" id="2.1.-.-" evidence="2"/>
<keyword evidence="2" id="KW-0489">Methyltransferase</keyword>
<name>A0ABT6FDY6_9BACT</name>
<evidence type="ECO:0000259" key="1">
    <source>
        <dbReference type="Pfam" id="PF08241"/>
    </source>
</evidence>
<dbReference type="Proteomes" id="UP001216907">
    <property type="component" value="Unassembled WGS sequence"/>
</dbReference>
<dbReference type="PANTHER" id="PTHR43591">
    <property type="entry name" value="METHYLTRANSFERASE"/>
    <property type="match status" value="1"/>
</dbReference>
<feature type="domain" description="Methyltransferase type 11" evidence="1">
    <location>
        <begin position="82"/>
        <end position="180"/>
    </location>
</feature>
<dbReference type="InterPro" id="IPR029063">
    <property type="entry name" value="SAM-dependent_MTases_sf"/>
</dbReference>
<keyword evidence="3" id="KW-1185">Reference proteome</keyword>
<organism evidence="2 3">
    <name type="scientific">Paludisphaera mucosa</name>
    <dbReference type="NCBI Taxonomy" id="3030827"/>
    <lineage>
        <taxon>Bacteria</taxon>
        <taxon>Pseudomonadati</taxon>
        <taxon>Planctomycetota</taxon>
        <taxon>Planctomycetia</taxon>
        <taxon>Isosphaerales</taxon>
        <taxon>Isosphaeraceae</taxon>
        <taxon>Paludisphaera</taxon>
    </lineage>
</organism>
<accession>A0ABT6FDY6</accession>
<dbReference type="RefSeq" id="WP_277862020.1">
    <property type="nucleotide sequence ID" value="NZ_JARRAG010000002.1"/>
</dbReference>
<dbReference type="GO" id="GO:0032259">
    <property type="term" value="P:methylation"/>
    <property type="evidence" value="ECO:0007669"/>
    <property type="project" value="UniProtKB-KW"/>
</dbReference>
<sequence>MDWNRGKISVAAAATAALVGLAAQGQEASKGKVDPKINEPFQKKGNVKGFIERFESHDREVFNQRDAIVAALRLKPGMAVADVGAGSGLFTRLMAEKVGTNGRVYAVDVSRDFLKHIDETSARKGLKQVKTVLGAQDTTNLEADSVDLAFLSDVYHHFEDHEKMLASIRRALRPGGTLILVEFDRVQGKSAEFVLKHVRAGQAEFLKEIEAAGFKLDPDGPKPALEENFFARFTKPVEPPAARP</sequence>
<evidence type="ECO:0000313" key="2">
    <source>
        <dbReference type="EMBL" id="MDG3005689.1"/>
    </source>
</evidence>